<evidence type="ECO:0000256" key="1">
    <source>
        <dbReference type="SAM" id="MobiDB-lite"/>
    </source>
</evidence>
<gene>
    <name evidence="3" type="ORF">OJ252_2929</name>
</gene>
<accession>A0ABQ8P4R6</accession>
<dbReference type="EMBL" id="JAPCXB010000125">
    <property type="protein sequence ID" value="KAJ1607132.1"/>
    <property type="molecule type" value="Genomic_DNA"/>
</dbReference>
<feature type="chain" id="PRO_5047127824" description="Signal peptide-containing protein" evidence="2">
    <location>
        <begin position="21"/>
        <end position="308"/>
    </location>
</feature>
<proteinExistence type="predicted"/>
<feature type="compositionally biased region" description="Polar residues" evidence="1">
    <location>
        <begin position="66"/>
        <end position="79"/>
    </location>
</feature>
<feature type="region of interest" description="Disordered" evidence="1">
    <location>
        <begin position="66"/>
        <end position="95"/>
    </location>
</feature>
<feature type="signal peptide" evidence="2">
    <location>
        <begin position="1"/>
        <end position="20"/>
    </location>
</feature>
<name>A0ABQ8P4R6_9CRYT</name>
<keyword evidence="2" id="KW-0732">Signal</keyword>
<evidence type="ECO:0000313" key="3">
    <source>
        <dbReference type="EMBL" id="KAJ1607132.1"/>
    </source>
</evidence>
<dbReference type="Proteomes" id="UP001071777">
    <property type="component" value="Unassembled WGS sequence"/>
</dbReference>
<organism evidence="3 4">
    <name type="scientific">Cryptosporidium canis</name>
    <dbReference type="NCBI Taxonomy" id="195482"/>
    <lineage>
        <taxon>Eukaryota</taxon>
        <taxon>Sar</taxon>
        <taxon>Alveolata</taxon>
        <taxon>Apicomplexa</taxon>
        <taxon>Conoidasida</taxon>
        <taxon>Coccidia</taxon>
        <taxon>Eucoccidiorida</taxon>
        <taxon>Eimeriorina</taxon>
        <taxon>Cryptosporidiidae</taxon>
        <taxon>Cryptosporidium</taxon>
    </lineage>
</organism>
<protein>
    <recommendedName>
        <fullName evidence="5">Signal peptide-containing protein</fullName>
    </recommendedName>
</protein>
<reference evidence="3" key="1">
    <citation type="submission" date="2022-10" db="EMBL/GenBank/DDBJ databases">
        <title>Adaptive evolution leads to modifications in subtelomeric GC content in a zoonotic Cryptosporidium species.</title>
        <authorList>
            <person name="Li J."/>
            <person name="Feng Y."/>
            <person name="Xiao L."/>
        </authorList>
    </citation>
    <scope>NUCLEOTIDE SEQUENCE</scope>
    <source>
        <strain evidence="3">25894</strain>
    </source>
</reference>
<keyword evidence="4" id="KW-1185">Reference proteome</keyword>
<evidence type="ECO:0008006" key="5">
    <source>
        <dbReference type="Google" id="ProtNLM"/>
    </source>
</evidence>
<feature type="region of interest" description="Disordered" evidence="1">
    <location>
        <begin position="113"/>
        <end position="140"/>
    </location>
</feature>
<sequence length="308" mass="34239">MRLIILYLLFNTLAIPITNGEITVSGVNVAQMINKTDGVGSNNSTKAGAEILFAKITSLESTQINNDEVNKTTDSNTYSKHSDTEPDVSTTTNGINATDLENEYAGLSLILEGNEPPSSELENKNSLNTEPHGNYLVEKNNEPLTDGEEHILYSDQPVILLMSDNTVDKGNLVNSEQLSPERKSRLFINRKMKDYPNIYPYVTPFAPIKNKVTDYNKEEGVQDPQTMEVDHALVSKRQSNEHGMGSAYMEIREIRRYSNQQNSIASPFMNRPELVDSQVVSVQTRTEVLTIFSTSTNGTNGPNEAEEN</sequence>
<evidence type="ECO:0000313" key="4">
    <source>
        <dbReference type="Proteomes" id="UP001071777"/>
    </source>
</evidence>
<evidence type="ECO:0000256" key="2">
    <source>
        <dbReference type="SAM" id="SignalP"/>
    </source>
</evidence>
<comment type="caution">
    <text evidence="3">The sequence shown here is derived from an EMBL/GenBank/DDBJ whole genome shotgun (WGS) entry which is preliminary data.</text>
</comment>